<reference evidence="3" key="1">
    <citation type="submission" date="2016-06" db="EMBL/GenBank/DDBJ databases">
        <authorList>
            <person name="Varghese N."/>
            <person name="Submissions Spin"/>
        </authorList>
    </citation>
    <scope>NUCLEOTIDE SEQUENCE [LARGE SCALE GENOMIC DNA]</scope>
    <source>
        <strain evidence="3">DSM 45246</strain>
    </source>
</reference>
<accession>A0A1C4WQV4</accession>
<evidence type="ECO:0000313" key="3">
    <source>
        <dbReference type="Proteomes" id="UP000199629"/>
    </source>
</evidence>
<evidence type="ECO:0000256" key="1">
    <source>
        <dbReference type="SAM" id="MobiDB-lite"/>
    </source>
</evidence>
<dbReference type="EMBL" id="FMCS01000004">
    <property type="protein sequence ID" value="SCE98572.1"/>
    <property type="molecule type" value="Genomic_DNA"/>
</dbReference>
<keyword evidence="3" id="KW-1185">Reference proteome</keyword>
<sequence>MRAVDRLSTVVVAVAFVLAGLGAPACAEHHRPGPMATAVHAGDHRAAAAPDAPGHASPELRTEFSGGPCGDHHAGVTAGDGPDDVLPAAPPRIGGTPERVAVPVTRRQPALPLPPRGTLATRGPPVSA</sequence>
<gene>
    <name evidence="2" type="ORF">GA0070214_104250</name>
</gene>
<dbReference type="AlphaFoldDB" id="A0A1C4WQV4"/>
<feature type="region of interest" description="Disordered" evidence="1">
    <location>
        <begin position="43"/>
        <end position="128"/>
    </location>
</feature>
<evidence type="ECO:0000313" key="2">
    <source>
        <dbReference type="EMBL" id="SCE98572.1"/>
    </source>
</evidence>
<proteinExistence type="predicted"/>
<dbReference type="Proteomes" id="UP000199629">
    <property type="component" value="Unassembled WGS sequence"/>
</dbReference>
<organism evidence="2 3">
    <name type="scientific">Micromonospora chaiyaphumensis</name>
    <dbReference type="NCBI Taxonomy" id="307119"/>
    <lineage>
        <taxon>Bacteria</taxon>
        <taxon>Bacillati</taxon>
        <taxon>Actinomycetota</taxon>
        <taxon>Actinomycetes</taxon>
        <taxon>Micromonosporales</taxon>
        <taxon>Micromonosporaceae</taxon>
        <taxon>Micromonospora</taxon>
    </lineage>
</organism>
<dbReference type="RefSeq" id="WP_091262584.1">
    <property type="nucleotide sequence ID" value="NZ_FMCS01000004.1"/>
</dbReference>
<protein>
    <submittedName>
        <fullName evidence="2">Uncharacterized protein</fullName>
    </submittedName>
</protein>
<feature type="compositionally biased region" description="Low complexity" evidence="1">
    <location>
        <begin position="47"/>
        <end position="56"/>
    </location>
</feature>
<name>A0A1C4WQV4_9ACTN</name>